<accession>A0ABZ2KT04</accession>
<gene>
    <name evidence="1" type="ORF">LVJ94_33360</name>
</gene>
<dbReference type="EMBL" id="CP089983">
    <property type="protein sequence ID" value="WXB01793.1"/>
    <property type="molecule type" value="Genomic_DNA"/>
</dbReference>
<name>A0ABZ2KT04_9BACT</name>
<organism evidence="1 2">
    <name type="scientific">Pendulispora rubella</name>
    <dbReference type="NCBI Taxonomy" id="2741070"/>
    <lineage>
        <taxon>Bacteria</taxon>
        <taxon>Pseudomonadati</taxon>
        <taxon>Myxococcota</taxon>
        <taxon>Myxococcia</taxon>
        <taxon>Myxococcales</taxon>
        <taxon>Sorangiineae</taxon>
        <taxon>Pendulisporaceae</taxon>
        <taxon>Pendulispora</taxon>
    </lineage>
</organism>
<proteinExistence type="predicted"/>
<sequence>MIAGRHSTIRFLVSLLFLCSFVFIGSTSQASTIVPKNRLYNADGSFAGFDTNEPGLYFLAPSAWTLQGTGTTPSAWLTDSSPVGQPGTTFDLRMTLQPDYSRNAGLVATIKNSNPNALFFPLPSTIQHVTLWIPTVLGDVEATLTPDDTMATPVAIYYRLRFTREQLDVLRQLTHGGVTLQGSISYAYVSPEGTGLTAAPLTVQLPERVINEVVNPPAPDPTRWLLDILRRTQMRAPGVLDGPYSLGAGIRVNLRESLMTARLLNDTYRLSIENGVATVRPTAPVNCRGSIDVLVVELGYRVVVDYEAALEAKLDFATMQLELPSLVFSKVTVNGTTSPFYRDLFQKLIQREDVKQKIVTALSAELQKRILQETLFGL</sequence>
<evidence type="ECO:0000313" key="1">
    <source>
        <dbReference type="EMBL" id="WXB01793.1"/>
    </source>
</evidence>
<dbReference type="Proteomes" id="UP001374803">
    <property type="component" value="Chromosome"/>
</dbReference>
<protein>
    <submittedName>
        <fullName evidence="1">Uncharacterized protein</fullName>
    </submittedName>
</protein>
<keyword evidence="2" id="KW-1185">Reference proteome</keyword>
<evidence type="ECO:0000313" key="2">
    <source>
        <dbReference type="Proteomes" id="UP001374803"/>
    </source>
</evidence>
<dbReference type="RefSeq" id="WP_394831412.1">
    <property type="nucleotide sequence ID" value="NZ_CP089929.1"/>
</dbReference>
<reference evidence="1" key="1">
    <citation type="submission" date="2021-12" db="EMBL/GenBank/DDBJ databases">
        <title>Discovery of the Pendulisporaceae a myxobacterial family with distinct sporulation behavior and unique specialized metabolism.</title>
        <authorList>
            <person name="Garcia R."/>
            <person name="Popoff A."/>
            <person name="Bader C.D."/>
            <person name="Loehr J."/>
            <person name="Walesch S."/>
            <person name="Walt C."/>
            <person name="Boldt J."/>
            <person name="Bunk B."/>
            <person name="Haeckl F.J.F.P.J."/>
            <person name="Gunesch A.P."/>
            <person name="Birkelbach J."/>
            <person name="Nuebel U."/>
            <person name="Pietschmann T."/>
            <person name="Bach T."/>
            <person name="Mueller R."/>
        </authorList>
    </citation>
    <scope>NUCLEOTIDE SEQUENCE</scope>
    <source>
        <strain evidence="1">MSr11367</strain>
    </source>
</reference>